<dbReference type="GO" id="GO:0004075">
    <property type="term" value="F:biotin carboxylase activity"/>
    <property type="evidence" value="ECO:0007669"/>
    <property type="project" value="UniProtKB-EC"/>
</dbReference>
<comment type="pathway">
    <text evidence="2">Lipid metabolism; malonyl-CoA biosynthesis; malonyl-CoA from acetyl-CoA: step 1/1.</text>
</comment>
<reference evidence="15 16" key="1">
    <citation type="submission" date="2021-03" db="EMBL/GenBank/DDBJ databases">
        <title>Novel species identification of genus Shewanella.</title>
        <authorList>
            <person name="Liu G."/>
            <person name="Zhang Q."/>
        </authorList>
    </citation>
    <scope>NUCLEOTIDE SEQUENCE [LARGE SCALE GENOMIC DNA]</scope>
    <source>
        <strain evidence="15 16">FJAT-53726</strain>
    </source>
</reference>
<keyword evidence="8 12" id="KW-0067">ATP-binding</keyword>
<dbReference type="PROSITE" id="PS50975">
    <property type="entry name" value="ATP_GRASP"/>
    <property type="match status" value="1"/>
</dbReference>
<dbReference type="Pfam" id="PF00289">
    <property type="entry name" value="Biotin_carb_N"/>
    <property type="match status" value="1"/>
</dbReference>
<dbReference type="PANTHER" id="PTHR48095:SF2">
    <property type="entry name" value="BIOTIN CARBOXYLASE, CHLOROPLASTIC"/>
    <property type="match status" value="1"/>
</dbReference>
<evidence type="ECO:0000313" key="16">
    <source>
        <dbReference type="Proteomes" id="UP000663281"/>
    </source>
</evidence>
<evidence type="ECO:0000256" key="8">
    <source>
        <dbReference type="ARBA" id="ARBA00022840"/>
    </source>
</evidence>
<evidence type="ECO:0000256" key="10">
    <source>
        <dbReference type="ARBA" id="ARBA00033786"/>
    </source>
</evidence>
<dbReference type="Gene3D" id="3.30.470.20">
    <property type="entry name" value="ATP-grasp fold, B domain"/>
    <property type="match status" value="1"/>
</dbReference>
<dbReference type="KEGG" id="scyp:JYB88_16200"/>
<dbReference type="InterPro" id="IPR005481">
    <property type="entry name" value="BC-like_N"/>
</dbReference>
<dbReference type="FunFam" id="3.40.50.20:FF:000010">
    <property type="entry name" value="Propionyl-CoA carboxylase subunit alpha"/>
    <property type="match status" value="1"/>
</dbReference>
<dbReference type="EMBL" id="CP071504">
    <property type="protein sequence ID" value="QSX29711.1"/>
    <property type="molecule type" value="Genomic_DNA"/>
</dbReference>
<dbReference type="InterPro" id="IPR005479">
    <property type="entry name" value="CPAse_ATP-bd"/>
</dbReference>
<keyword evidence="16" id="KW-1185">Reference proteome</keyword>
<evidence type="ECO:0000256" key="7">
    <source>
        <dbReference type="ARBA" id="ARBA00022741"/>
    </source>
</evidence>
<evidence type="ECO:0000256" key="4">
    <source>
        <dbReference type="ARBA" id="ARBA00013263"/>
    </source>
</evidence>
<dbReference type="InterPro" id="IPR051602">
    <property type="entry name" value="ACC_Biotin_Carboxylase"/>
</dbReference>
<dbReference type="InterPro" id="IPR016185">
    <property type="entry name" value="PreATP-grasp_dom_sf"/>
</dbReference>
<dbReference type="NCBIfam" id="NF006367">
    <property type="entry name" value="PRK08591.1"/>
    <property type="match status" value="1"/>
</dbReference>
<organism evidence="15 16">
    <name type="scientific">Shewanella cyperi</name>
    <dbReference type="NCBI Taxonomy" id="2814292"/>
    <lineage>
        <taxon>Bacteria</taxon>
        <taxon>Pseudomonadati</taxon>
        <taxon>Pseudomonadota</taxon>
        <taxon>Gammaproteobacteria</taxon>
        <taxon>Alteromonadales</taxon>
        <taxon>Shewanellaceae</taxon>
        <taxon>Shewanella</taxon>
    </lineage>
</organism>
<feature type="domain" description="Biotin carboxylation" evidence="14">
    <location>
        <begin position="3"/>
        <end position="444"/>
    </location>
</feature>
<dbReference type="PROSITE" id="PS00866">
    <property type="entry name" value="CPSASE_1"/>
    <property type="match status" value="1"/>
</dbReference>
<protein>
    <recommendedName>
        <fullName evidence="5">Biotin carboxylase</fullName>
        <ecNumber evidence="4">6.3.4.14</ecNumber>
    </recommendedName>
    <alternativeName>
        <fullName evidence="10">Acetyl-coenzyme A carboxylase biotin carboxylase subunit A</fullName>
    </alternativeName>
</protein>
<dbReference type="InterPro" id="IPR011761">
    <property type="entry name" value="ATP-grasp"/>
</dbReference>
<evidence type="ECO:0000259" key="13">
    <source>
        <dbReference type="PROSITE" id="PS50975"/>
    </source>
</evidence>
<evidence type="ECO:0000256" key="1">
    <source>
        <dbReference type="ARBA" id="ARBA00003761"/>
    </source>
</evidence>
<evidence type="ECO:0000313" key="15">
    <source>
        <dbReference type="EMBL" id="QSX29711.1"/>
    </source>
</evidence>
<comment type="subunit">
    <text evidence="3">Acetyl-CoA carboxylase is a heterohexamer of biotin carboxyl carrier protein, biotin carboxylase and the two subunits of carboxyl transferase in a 2:2 complex.</text>
</comment>
<dbReference type="Pfam" id="PF02786">
    <property type="entry name" value="CPSase_L_D2"/>
    <property type="match status" value="1"/>
</dbReference>
<dbReference type="PANTHER" id="PTHR48095">
    <property type="entry name" value="PYRUVATE CARBOXYLASE SUBUNIT A"/>
    <property type="match status" value="1"/>
</dbReference>
<evidence type="ECO:0000256" key="6">
    <source>
        <dbReference type="ARBA" id="ARBA00022598"/>
    </source>
</evidence>
<feature type="domain" description="ATP-grasp" evidence="13">
    <location>
        <begin position="122"/>
        <end position="317"/>
    </location>
</feature>
<dbReference type="SUPFAM" id="SSF56059">
    <property type="entry name" value="Glutathione synthetase ATP-binding domain-like"/>
    <property type="match status" value="1"/>
</dbReference>
<dbReference type="SMART" id="SM00878">
    <property type="entry name" value="Biotin_carb_C"/>
    <property type="match status" value="1"/>
</dbReference>
<comment type="function">
    <text evidence="1">This protein is a component of the acetyl coenzyme A carboxylase complex; first, biotin carboxylase catalyzes the carboxylation of the carrier protein and then the transcarboxylase transfers the carboxyl group to form malonyl-CoA.</text>
</comment>
<name>A0A974XME0_9GAMM</name>
<evidence type="ECO:0000256" key="11">
    <source>
        <dbReference type="ARBA" id="ARBA00048600"/>
    </source>
</evidence>
<sequence>MAQFRRVLVANRGEIAVRIIRACRQLGLETLAVFSSADRHSLHVQLADSALCIGPPAAQDSYLNIPALLTAARLGGADAVHPGYGFLAESPAFAEAVCRSGLTFIGPDAAVMARLGDKLCARQTMAGLGLPLIPGSDDAITSMEQAKHLAQKLGYPLIIKASAGGGGRGMKVVSGPTELEQALALTRAEAKAGFGNDSLYLERYLTTPRHIEFQLLCDGKAALCLGSRDCSAQRRHQKLIEEAPAPGLDAAESARISALCEQACVELGYCGVATFEFLYQDRQFFFIEVNTRIQVEHTVTEMVTGMDLLAWQLKLARGEPLPPRSALLPSGHAIECRINAEDPERQLPGTGTVTGLRLPGGPGIRWDSHLYPGYAIPSQYDSLVGKLIAWGEDRDQALSRLQQALAELDIKGIHNNITLQRRLLVSPELAQQMPDIHFVERLLETQ</sequence>
<comment type="catalytic activity">
    <reaction evidence="11">
        <text>N(6)-biotinyl-L-lysyl-[protein] + hydrogencarbonate + ATP = N(6)-carboxybiotinyl-L-lysyl-[protein] + ADP + phosphate + H(+)</text>
        <dbReference type="Rhea" id="RHEA:13501"/>
        <dbReference type="Rhea" id="RHEA-COMP:10505"/>
        <dbReference type="Rhea" id="RHEA-COMP:10506"/>
        <dbReference type="ChEBI" id="CHEBI:15378"/>
        <dbReference type="ChEBI" id="CHEBI:17544"/>
        <dbReference type="ChEBI" id="CHEBI:30616"/>
        <dbReference type="ChEBI" id="CHEBI:43474"/>
        <dbReference type="ChEBI" id="CHEBI:83144"/>
        <dbReference type="ChEBI" id="CHEBI:83145"/>
        <dbReference type="ChEBI" id="CHEBI:456216"/>
        <dbReference type="EC" id="6.3.4.14"/>
    </reaction>
</comment>
<dbReference type="InterPro" id="IPR005482">
    <property type="entry name" value="Biotin_COase_C"/>
</dbReference>
<keyword evidence="9" id="KW-0092">Biotin</keyword>
<dbReference type="SUPFAM" id="SSF51246">
    <property type="entry name" value="Rudiment single hybrid motif"/>
    <property type="match status" value="1"/>
</dbReference>
<dbReference type="EC" id="6.3.4.14" evidence="4"/>
<dbReference type="AlphaFoldDB" id="A0A974XME0"/>
<evidence type="ECO:0000259" key="14">
    <source>
        <dbReference type="PROSITE" id="PS50979"/>
    </source>
</evidence>
<dbReference type="GO" id="GO:0005524">
    <property type="term" value="F:ATP binding"/>
    <property type="evidence" value="ECO:0007669"/>
    <property type="project" value="UniProtKB-UniRule"/>
</dbReference>
<dbReference type="PROSITE" id="PS00867">
    <property type="entry name" value="CPSASE_2"/>
    <property type="match status" value="1"/>
</dbReference>
<dbReference type="PROSITE" id="PS50979">
    <property type="entry name" value="BC"/>
    <property type="match status" value="1"/>
</dbReference>
<dbReference type="InterPro" id="IPR011764">
    <property type="entry name" value="Biotin_carboxylation_dom"/>
</dbReference>
<proteinExistence type="predicted"/>
<evidence type="ECO:0000256" key="5">
    <source>
        <dbReference type="ARBA" id="ARBA00017242"/>
    </source>
</evidence>
<dbReference type="InterPro" id="IPR011054">
    <property type="entry name" value="Rudment_hybrid_motif"/>
</dbReference>
<evidence type="ECO:0000256" key="3">
    <source>
        <dbReference type="ARBA" id="ARBA00011750"/>
    </source>
</evidence>
<keyword evidence="6" id="KW-0436">Ligase</keyword>
<dbReference type="FunFam" id="3.30.1490.20:FF:000018">
    <property type="entry name" value="Biotin carboxylase"/>
    <property type="match status" value="1"/>
</dbReference>
<dbReference type="SUPFAM" id="SSF52440">
    <property type="entry name" value="PreATP-grasp domain"/>
    <property type="match status" value="1"/>
</dbReference>
<evidence type="ECO:0000256" key="9">
    <source>
        <dbReference type="ARBA" id="ARBA00023267"/>
    </source>
</evidence>
<keyword evidence="7 12" id="KW-0547">Nucleotide-binding</keyword>
<dbReference type="RefSeq" id="WP_207324784.1">
    <property type="nucleotide sequence ID" value="NZ_CP071504.1"/>
</dbReference>
<dbReference type="Pfam" id="PF02785">
    <property type="entry name" value="Biotin_carb_C"/>
    <property type="match status" value="1"/>
</dbReference>
<dbReference type="Proteomes" id="UP000663281">
    <property type="component" value="Chromosome"/>
</dbReference>
<evidence type="ECO:0000256" key="12">
    <source>
        <dbReference type="PROSITE-ProRule" id="PRU00409"/>
    </source>
</evidence>
<gene>
    <name evidence="15" type="ORF">JYB88_16200</name>
</gene>
<evidence type="ECO:0000256" key="2">
    <source>
        <dbReference type="ARBA" id="ARBA00004956"/>
    </source>
</evidence>
<accession>A0A974XME0</accession>
<dbReference type="GO" id="GO:0046872">
    <property type="term" value="F:metal ion binding"/>
    <property type="evidence" value="ECO:0007669"/>
    <property type="project" value="InterPro"/>
</dbReference>